<gene>
    <name evidence="1" type="ORF">CGLO_12863</name>
</gene>
<name>T0LIL3_COLGC</name>
<comment type="caution">
    <text evidence="1">The sequence shown here is derived from an EMBL/GenBank/DDBJ whole genome shotgun (WGS) entry which is preliminary data.</text>
</comment>
<dbReference type="EMBL" id="AMYD01002784">
    <property type="protein sequence ID" value="EQB47950.1"/>
    <property type="molecule type" value="Genomic_DNA"/>
</dbReference>
<dbReference type="HOGENOM" id="CLU_3191279_0_0_1"/>
<evidence type="ECO:0000313" key="2">
    <source>
        <dbReference type="Proteomes" id="UP000015530"/>
    </source>
</evidence>
<proteinExistence type="predicted"/>
<organism evidence="1 2">
    <name type="scientific">Colletotrichum gloeosporioides (strain Cg-14)</name>
    <name type="common">Anthracnose fungus</name>
    <name type="synonym">Glomerella cingulata</name>
    <dbReference type="NCBI Taxonomy" id="1237896"/>
    <lineage>
        <taxon>Eukaryota</taxon>
        <taxon>Fungi</taxon>
        <taxon>Dikarya</taxon>
        <taxon>Ascomycota</taxon>
        <taxon>Pezizomycotina</taxon>
        <taxon>Sordariomycetes</taxon>
        <taxon>Hypocreomycetidae</taxon>
        <taxon>Glomerellales</taxon>
        <taxon>Glomerellaceae</taxon>
        <taxon>Colletotrichum</taxon>
        <taxon>Colletotrichum gloeosporioides species complex</taxon>
    </lineage>
</organism>
<accession>T0LIL3</accession>
<protein>
    <submittedName>
        <fullName evidence="1">Uncharacterized protein</fullName>
    </submittedName>
</protein>
<evidence type="ECO:0000313" key="1">
    <source>
        <dbReference type="EMBL" id="EQB47950.1"/>
    </source>
</evidence>
<reference evidence="2" key="1">
    <citation type="journal article" date="2013" name="Mol. Plant Microbe Interact.">
        <title>Global aspects of pacC regulation of pathogenicity genes in Colletotrichum gloeosporioides as revealed by transcriptome analysis.</title>
        <authorList>
            <person name="Alkan N."/>
            <person name="Meng X."/>
            <person name="Friedlander G."/>
            <person name="Reuveni E."/>
            <person name="Sukno S."/>
            <person name="Sherman A."/>
            <person name="Thon M."/>
            <person name="Fluhr R."/>
            <person name="Prusky D."/>
        </authorList>
    </citation>
    <scope>NUCLEOTIDE SEQUENCE [LARGE SCALE GENOMIC DNA]</scope>
    <source>
        <strain evidence="2">Cg-14</strain>
    </source>
</reference>
<sequence>MFSNHRKRRNCSRSYYEVLLLLEGCDDAFSIWRGIRHFNGTNSFFL</sequence>
<dbReference type="AlphaFoldDB" id="T0LIL3"/>
<dbReference type="Proteomes" id="UP000015530">
    <property type="component" value="Unassembled WGS sequence"/>
</dbReference>